<keyword evidence="3" id="KW-1185">Reference proteome</keyword>
<dbReference type="AlphaFoldDB" id="A0A1R3HGW1"/>
<dbReference type="Gramene" id="OMO69498">
    <property type="protein sequence ID" value="OMO69498"/>
    <property type="gene ID" value="CCACVL1_19464"/>
</dbReference>
<sequence length="54" mass="6294">MEETSSQKTRQPSLPLSLRTSITLRHRLPRSDQTRALTSPKQPPFTQRHETRPL</sequence>
<protein>
    <submittedName>
        <fullName evidence="2">Uncharacterized protein</fullName>
    </submittedName>
</protein>
<feature type="compositionally biased region" description="Polar residues" evidence="1">
    <location>
        <begin position="1"/>
        <end position="23"/>
    </location>
</feature>
<accession>A0A1R3HGW1</accession>
<organism evidence="2 3">
    <name type="scientific">Corchorus capsularis</name>
    <name type="common">Jute</name>
    <dbReference type="NCBI Taxonomy" id="210143"/>
    <lineage>
        <taxon>Eukaryota</taxon>
        <taxon>Viridiplantae</taxon>
        <taxon>Streptophyta</taxon>
        <taxon>Embryophyta</taxon>
        <taxon>Tracheophyta</taxon>
        <taxon>Spermatophyta</taxon>
        <taxon>Magnoliopsida</taxon>
        <taxon>eudicotyledons</taxon>
        <taxon>Gunneridae</taxon>
        <taxon>Pentapetalae</taxon>
        <taxon>rosids</taxon>
        <taxon>malvids</taxon>
        <taxon>Malvales</taxon>
        <taxon>Malvaceae</taxon>
        <taxon>Grewioideae</taxon>
        <taxon>Apeibeae</taxon>
        <taxon>Corchorus</taxon>
    </lineage>
</organism>
<dbReference type="Proteomes" id="UP000188268">
    <property type="component" value="Unassembled WGS sequence"/>
</dbReference>
<name>A0A1R3HGW1_COCAP</name>
<gene>
    <name evidence="2" type="ORF">CCACVL1_19464</name>
</gene>
<proteinExistence type="predicted"/>
<dbReference type="EMBL" id="AWWV01012006">
    <property type="protein sequence ID" value="OMO69498.1"/>
    <property type="molecule type" value="Genomic_DNA"/>
</dbReference>
<feature type="region of interest" description="Disordered" evidence="1">
    <location>
        <begin position="1"/>
        <end position="54"/>
    </location>
</feature>
<evidence type="ECO:0000256" key="1">
    <source>
        <dbReference type="SAM" id="MobiDB-lite"/>
    </source>
</evidence>
<comment type="caution">
    <text evidence="2">The sequence shown here is derived from an EMBL/GenBank/DDBJ whole genome shotgun (WGS) entry which is preliminary data.</text>
</comment>
<evidence type="ECO:0000313" key="2">
    <source>
        <dbReference type="EMBL" id="OMO69498.1"/>
    </source>
</evidence>
<evidence type="ECO:0000313" key="3">
    <source>
        <dbReference type="Proteomes" id="UP000188268"/>
    </source>
</evidence>
<reference evidence="2 3" key="1">
    <citation type="submission" date="2013-09" db="EMBL/GenBank/DDBJ databases">
        <title>Corchorus capsularis genome sequencing.</title>
        <authorList>
            <person name="Alam M."/>
            <person name="Haque M.S."/>
            <person name="Islam M.S."/>
            <person name="Emdad E.M."/>
            <person name="Islam M.M."/>
            <person name="Ahmed B."/>
            <person name="Halim A."/>
            <person name="Hossen Q.M.M."/>
            <person name="Hossain M.Z."/>
            <person name="Ahmed R."/>
            <person name="Khan M.M."/>
            <person name="Islam R."/>
            <person name="Rashid M.M."/>
            <person name="Khan S.A."/>
            <person name="Rahman M.S."/>
            <person name="Alam M."/>
        </authorList>
    </citation>
    <scope>NUCLEOTIDE SEQUENCE [LARGE SCALE GENOMIC DNA]</scope>
    <source>
        <strain evidence="3">cv. CVL-1</strain>
        <tissue evidence="2">Whole seedling</tissue>
    </source>
</reference>